<feature type="compositionally biased region" description="Low complexity" evidence="1">
    <location>
        <begin position="15"/>
        <end position="30"/>
    </location>
</feature>
<dbReference type="Gramene" id="ERN19819">
    <property type="protein sequence ID" value="ERN19819"/>
    <property type="gene ID" value="AMTR_s00064p00175110"/>
</dbReference>
<keyword evidence="3" id="KW-1185">Reference proteome</keyword>
<dbReference type="HOGENOM" id="CLU_2226785_0_0_1"/>
<dbReference type="AlphaFoldDB" id="U5DBB8"/>
<evidence type="ECO:0000313" key="3">
    <source>
        <dbReference type="Proteomes" id="UP000017836"/>
    </source>
</evidence>
<evidence type="ECO:0000313" key="2">
    <source>
        <dbReference type="EMBL" id="ERN19819.1"/>
    </source>
</evidence>
<feature type="region of interest" description="Disordered" evidence="1">
    <location>
        <begin position="1"/>
        <end position="30"/>
    </location>
</feature>
<protein>
    <submittedName>
        <fullName evidence="2">Uncharacterized protein</fullName>
    </submittedName>
</protein>
<organism evidence="2 3">
    <name type="scientific">Amborella trichopoda</name>
    <dbReference type="NCBI Taxonomy" id="13333"/>
    <lineage>
        <taxon>Eukaryota</taxon>
        <taxon>Viridiplantae</taxon>
        <taxon>Streptophyta</taxon>
        <taxon>Embryophyta</taxon>
        <taxon>Tracheophyta</taxon>
        <taxon>Spermatophyta</taxon>
        <taxon>Magnoliopsida</taxon>
        <taxon>Amborellales</taxon>
        <taxon>Amborellaceae</taxon>
        <taxon>Amborella</taxon>
    </lineage>
</organism>
<reference evidence="3" key="1">
    <citation type="journal article" date="2013" name="Science">
        <title>The Amborella genome and the evolution of flowering plants.</title>
        <authorList>
            <consortium name="Amborella Genome Project"/>
        </authorList>
    </citation>
    <scope>NUCLEOTIDE SEQUENCE [LARGE SCALE GENOMIC DNA]</scope>
</reference>
<proteinExistence type="predicted"/>
<evidence type="ECO:0000256" key="1">
    <source>
        <dbReference type="SAM" id="MobiDB-lite"/>
    </source>
</evidence>
<sequence length="106" mass="11852">MDVPVLRDMAKGKASMMTESSSSPTSSLPLADESYRSGRLYGSIVVVEKAIGIGELNRKPIPERRRARQNEAPRLVVDLPFDILATGLREKTKGWKRFPSQMKVYS</sequence>
<gene>
    <name evidence="2" type="ORF">AMTR_s00064p00175110</name>
</gene>
<dbReference type="EMBL" id="KI392064">
    <property type="protein sequence ID" value="ERN19819.1"/>
    <property type="molecule type" value="Genomic_DNA"/>
</dbReference>
<name>U5DBB8_AMBTC</name>
<dbReference type="Proteomes" id="UP000017836">
    <property type="component" value="Unassembled WGS sequence"/>
</dbReference>
<accession>U5DBB8</accession>